<feature type="transmembrane region" description="Helical" evidence="2">
    <location>
        <begin position="187"/>
        <end position="214"/>
    </location>
</feature>
<keyword evidence="2" id="KW-1133">Transmembrane helix</keyword>
<organism evidence="3">
    <name type="scientific">Pyrodinium bahamense</name>
    <dbReference type="NCBI Taxonomy" id="73915"/>
    <lineage>
        <taxon>Eukaryota</taxon>
        <taxon>Sar</taxon>
        <taxon>Alveolata</taxon>
        <taxon>Dinophyceae</taxon>
        <taxon>Gonyaulacales</taxon>
        <taxon>Pyrocystaceae</taxon>
        <taxon>Pyrodinium</taxon>
    </lineage>
</organism>
<keyword evidence="2" id="KW-0812">Transmembrane</keyword>
<feature type="region of interest" description="Disordered" evidence="1">
    <location>
        <begin position="1"/>
        <end position="22"/>
    </location>
</feature>
<dbReference type="AlphaFoldDB" id="A0A7S0A2A5"/>
<accession>A0A7S0A2A5</accession>
<reference evidence="3" key="1">
    <citation type="submission" date="2021-01" db="EMBL/GenBank/DDBJ databases">
        <authorList>
            <person name="Corre E."/>
            <person name="Pelletier E."/>
            <person name="Niang G."/>
            <person name="Scheremetjew M."/>
            <person name="Finn R."/>
            <person name="Kale V."/>
            <person name="Holt S."/>
            <person name="Cochrane G."/>
            <person name="Meng A."/>
            <person name="Brown T."/>
            <person name="Cohen L."/>
        </authorList>
    </citation>
    <scope>NUCLEOTIDE SEQUENCE</scope>
    <source>
        <strain evidence="3">Pbaha01</strain>
    </source>
</reference>
<feature type="region of interest" description="Disordered" evidence="1">
    <location>
        <begin position="341"/>
        <end position="388"/>
    </location>
</feature>
<feature type="transmembrane region" description="Helical" evidence="2">
    <location>
        <begin position="128"/>
        <end position="152"/>
    </location>
</feature>
<evidence type="ECO:0000256" key="1">
    <source>
        <dbReference type="SAM" id="MobiDB-lite"/>
    </source>
</evidence>
<feature type="compositionally biased region" description="Basic and acidic residues" evidence="1">
    <location>
        <begin position="350"/>
        <end position="372"/>
    </location>
</feature>
<sequence length="415" mass="43645">MAASMNGAQLPPPEPEVQHPCQQTAMAPEPTLMRRARAICLACVAGLLLVAQNGVNTNLRQHAVRAPFPAACVSFTVGLVSASLTAVVHSPRCGPTTLREAPWYAYTGGLMGPVYVVAAILLSSRLGFAVFQLCAIAGQLTSSFVCDTLGLLRLRRRKPTVLRTLALLATMCGTVLTSTSVKVQEKSWLLVFYCASACFAGFIFPVQACVNAIMQEHVLTPFRATVVSFSGGTLVLLTISVVLTYGAGQPLVLSSGRPWMWTGGLCGATIVTCNIVGVPTLGAAAFSTIFLASQLTAAFTFDCIGAFGFPAMQADLRRIGGVLLTVISAVYFQLQTAPPEKPKCPANGSVHEDVTDGAPHEEVEGPRHRLDNPPEQSPAPKAGATHRGATPTLTMATCCGTCLTEIQVGFAVALR</sequence>
<name>A0A7S0A2A5_9DINO</name>
<dbReference type="EMBL" id="HBEG01010181">
    <property type="protein sequence ID" value="CAD8350556.1"/>
    <property type="molecule type" value="Transcribed_RNA"/>
</dbReference>
<dbReference type="PANTHER" id="PTHR34821">
    <property type="entry name" value="INNER MEMBRANE PROTEIN YDCZ"/>
    <property type="match status" value="1"/>
</dbReference>
<feature type="transmembrane region" description="Helical" evidence="2">
    <location>
        <begin position="164"/>
        <end position="181"/>
    </location>
</feature>
<gene>
    <name evidence="3" type="ORF">PBAH0796_LOCUS5958</name>
</gene>
<dbReference type="PANTHER" id="PTHR34821:SF2">
    <property type="entry name" value="INNER MEMBRANE PROTEIN YDCZ"/>
    <property type="match status" value="1"/>
</dbReference>
<feature type="transmembrane region" description="Helical" evidence="2">
    <location>
        <begin position="67"/>
        <end position="89"/>
    </location>
</feature>
<keyword evidence="2" id="KW-0472">Membrane</keyword>
<evidence type="ECO:0000313" key="3">
    <source>
        <dbReference type="EMBL" id="CAD8350556.1"/>
    </source>
</evidence>
<dbReference type="Pfam" id="PF04657">
    <property type="entry name" value="DMT_YdcZ"/>
    <property type="match status" value="2"/>
</dbReference>
<proteinExistence type="predicted"/>
<feature type="transmembrane region" description="Helical" evidence="2">
    <location>
        <begin position="101"/>
        <end position="122"/>
    </location>
</feature>
<feature type="transmembrane region" description="Helical" evidence="2">
    <location>
        <begin position="226"/>
        <end position="247"/>
    </location>
</feature>
<evidence type="ECO:0000256" key="2">
    <source>
        <dbReference type="SAM" id="Phobius"/>
    </source>
</evidence>
<evidence type="ECO:0008006" key="4">
    <source>
        <dbReference type="Google" id="ProtNLM"/>
    </source>
</evidence>
<dbReference type="GO" id="GO:0005886">
    <property type="term" value="C:plasma membrane"/>
    <property type="evidence" value="ECO:0007669"/>
    <property type="project" value="TreeGrafter"/>
</dbReference>
<protein>
    <recommendedName>
        <fullName evidence="4">EamA domain-containing protein</fullName>
    </recommendedName>
</protein>
<dbReference type="InterPro" id="IPR006750">
    <property type="entry name" value="YdcZ"/>
</dbReference>
<feature type="transmembrane region" description="Helical" evidence="2">
    <location>
        <begin position="36"/>
        <end position="55"/>
    </location>
</feature>